<comment type="similarity">
    <text evidence="2 13">Belongs to the heat shock protein 70 family.</text>
</comment>
<keyword evidence="7 13" id="KW-0067">ATP-binding</keyword>
<evidence type="ECO:0000256" key="6">
    <source>
        <dbReference type="ARBA" id="ARBA00022741"/>
    </source>
</evidence>
<dbReference type="EMBL" id="JAEEGA010000009">
    <property type="protein sequence ID" value="MBP1042271.1"/>
    <property type="molecule type" value="Genomic_DNA"/>
</dbReference>
<comment type="caution">
    <text evidence="15">The sequence shown here is derived from an EMBL/GenBank/DDBJ whole genome shotgun (WGS) entry which is preliminary data.</text>
</comment>
<organism evidence="15 16">
    <name type="scientific">Vagococcus allomyrinae</name>
    <dbReference type="NCBI Taxonomy" id="2794353"/>
    <lineage>
        <taxon>Bacteria</taxon>
        <taxon>Bacillati</taxon>
        <taxon>Bacillota</taxon>
        <taxon>Bacilli</taxon>
        <taxon>Lactobacillales</taxon>
        <taxon>Enterococcaceae</taxon>
        <taxon>Vagococcus</taxon>
    </lineage>
</organism>
<evidence type="ECO:0000256" key="9">
    <source>
        <dbReference type="ARBA" id="ARBA00023186"/>
    </source>
</evidence>
<protein>
    <recommendedName>
        <fullName evidence="3">Chaperone protein DnaK</fullName>
    </recommendedName>
    <alternativeName>
        <fullName evidence="4">Chaperone protein dnaK</fullName>
    </alternativeName>
    <alternativeName>
        <fullName evidence="12">HSP70</fullName>
    </alternativeName>
    <alternativeName>
        <fullName evidence="11">Heat shock 70 kDa protein</fullName>
    </alternativeName>
    <alternativeName>
        <fullName evidence="10">Heat shock protein 70</fullName>
    </alternativeName>
</protein>
<dbReference type="PRINTS" id="PR00301">
    <property type="entry name" value="HEATSHOCK70"/>
</dbReference>
<dbReference type="PANTHER" id="PTHR19375">
    <property type="entry name" value="HEAT SHOCK PROTEIN 70KDA"/>
    <property type="match status" value="1"/>
</dbReference>
<evidence type="ECO:0000256" key="3">
    <source>
        <dbReference type="ARBA" id="ARBA00014415"/>
    </source>
</evidence>
<accession>A0A940P9U3</accession>
<dbReference type="Gene3D" id="3.30.420.40">
    <property type="match status" value="2"/>
</dbReference>
<evidence type="ECO:0000256" key="8">
    <source>
        <dbReference type="ARBA" id="ARBA00023016"/>
    </source>
</evidence>
<evidence type="ECO:0000256" key="1">
    <source>
        <dbReference type="ARBA" id="ARBA00002290"/>
    </source>
</evidence>
<evidence type="ECO:0000256" key="5">
    <source>
        <dbReference type="ARBA" id="ARBA00022553"/>
    </source>
</evidence>
<keyword evidence="6 13" id="KW-0547">Nucleotide-binding</keyword>
<sequence>MIIIGIDLGTSNSLVGIWHEGGYELIPNEFGEFLTPSVVSIDDNQEVIVGKIAKEHLLTKPNQTAAVFKRFMGTEKQYQLSNRQSYSPTELSAMVIKQLHQSVADFVQERVDKVVVSVPAYFNNMQREDTIQACQLAGLECIGLISEPTAAALAYGIHEAEDVTLLVVDLGGGTYDVSLLELFDGVFQVNGIAGDNYLGGEDFTYYLIDDFLTTINLTRGQLSDQDMAGIYRRFEQLKQTIDSKGQVLIEIEIEQKRYAYELTKEKAFELWQPLLSKMSAPILRVLRDCQLASTEIDQVILIGGATKLSCVRQTIGKITKHLPCMTVDPDKAVGIGVTIQTALKEKQLEVSELVLTDVCAFTMGVEITTDVGRMEVEGVYSPIIERNSTIPISRVQRYQTRHDNQTEVKFGIYQGEHMMVKDNLKIGELEVDVPPRPAGQVLECRFTYDINGVLEVEILTLETNEMTRGIITNERTTMTKKEIAASFAKLSHLKIKPQERPEYRLILAKLERLYVELSGENRQLIVEMTTQFKYVLSQQHQESIDELAKQITEMIKQLEWQL</sequence>
<dbReference type="GO" id="GO:0005524">
    <property type="term" value="F:ATP binding"/>
    <property type="evidence" value="ECO:0007669"/>
    <property type="project" value="UniProtKB-KW"/>
</dbReference>
<keyword evidence="5" id="KW-0597">Phosphoprotein</keyword>
<dbReference type="AlphaFoldDB" id="A0A940P9U3"/>
<dbReference type="Gene3D" id="3.90.640.10">
    <property type="entry name" value="Actin, Chain A, domain 4"/>
    <property type="match status" value="1"/>
</dbReference>
<dbReference type="Gene3D" id="2.60.34.10">
    <property type="entry name" value="Substrate Binding Domain Of DNAk, Chain A, domain 1"/>
    <property type="match status" value="1"/>
</dbReference>
<dbReference type="FunFam" id="3.30.420.40:FF:000069">
    <property type="entry name" value="Heat shock protein 70"/>
    <property type="match status" value="1"/>
</dbReference>
<dbReference type="InterPro" id="IPR013126">
    <property type="entry name" value="Hsp_70_fam"/>
</dbReference>
<comment type="function">
    <text evidence="1">Acts as a chaperone.</text>
</comment>
<evidence type="ECO:0000256" key="10">
    <source>
        <dbReference type="ARBA" id="ARBA00030019"/>
    </source>
</evidence>
<evidence type="ECO:0000313" key="15">
    <source>
        <dbReference type="EMBL" id="MBP1042271.1"/>
    </source>
</evidence>
<dbReference type="GO" id="GO:0140662">
    <property type="term" value="F:ATP-dependent protein folding chaperone"/>
    <property type="evidence" value="ECO:0007669"/>
    <property type="project" value="InterPro"/>
</dbReference>
<evidence type="ECO:0000256" key="14">
    <source>
        <dbReference type="SAM" id="Coils"/>
    </source>
</evidence>
<evidence type="ECO:0000256" key="12">
    <source>
        <dbReference type="ARBA" id="ARBA00033103"/>
    </source>
</evidence>
<keyword evidence="14" id="KW-0175">Coiled coil</keyword>
<evidence type="ECO:0000313" key="16">
    <source>
        <dbReference type="Proteomes" id="UP000674938"/>
    </source>
</evidence>
<evidence type="ECO:0000256" key="7">
    <source>
        <dbReference type="ARBA" id="ARBA00022840"/>
    </source>
</evidence>
<dbReference type="InterPro" id="IPR043129">
    <property type="entry name" value="ATPase_NBD"/>
</dbReference>
<dbReference type="RefSeq" id="WP_209529286.1">
    <property type="nucleotide sequence ID" value="NZ_JAEEGA010000009.1"/>
</dbReference>
<dbReference type="InterPro" id="IPR029047">
    <property type="entry name" value="HSP70_peptide-bd_sf"/>
</dbReference>
<reference evidence="15" key="1">
    <citation type="submission" date="2020-12" db="EMBL/GenBank/DDBJ databases">
        <title>Vagococcus allomyrinae sp. nov. and Enterococcus lavae sp. nov., isolated from the larvae of Allomyrina dichotoma.</title>
        <authorList>
            <person name="Lee S.D."/>
        </authorList>
    </citation>
    <scope>NUCLEOTIDE SEQUENCE</scope>
    <source>
        <strain evidence="15">BWB3-3</strain>
    </source>
</reference>
<evidence type="ECO:0000256" key="4">
    <source>
        <dbReference type="ARBA" id="ARBA00017249"/>
    </source>
</evidence>
<keyword evidence="8" id="KW-0346">Stress response</keyword>
<dbReference type="PROSITE" id="PS00297">
    <property type="entry name" value="HSP70_1"/>
    <property type="match status" value="1"/>
</dbReference>
<feature type="coiled-coil region" evidence="14">
    <location>
        <begin position="507"/>
        <end position="557"/>
    </location>
</feature>
<name>A0A940P9U3_9ENTE</name>
<dbReference type="Pfam" id="PF00012">
    <property type="entry name" value="HSP70"/>
    <property type="match status" value="1"/>
</dbReference>
<evidence type="ECO:0000256" key="2">
    <source>
        <dbReference type="ARBA" id="ARBA00007381"/>
    </source>
</evidence>
<dbReference type="SUPFAM" id="SSF53067">
    <property type="entry name" value="Actin-like ATPase domain"/>
    <property type="match status" value="2"/>
</dbReference>
<dbReference type="SUPFAM" id="SSF100920">
    <property type="entry name" value="Heat shock protein 70kD (HSP70), peptide-binding domain"/>
    <property type="match status" value="1"/>
</dbReference>
<gene>
    <name evidence="15" type="ORF">I6N95_14725</name>
</gene>
<proteinExistence type="inferred from homology"/>
<dbReference type="PROSITE" id="PS00329">
    <property type="entry name" value="HSP70_2"/>
    <property type="match status" value="1"/>
</dbReference>
<keyword evidence="16" id="KW-1185">Reference proteome</keyword>
<dbReference type="Proteomes" id="UP000674938">
    <property type="component" value="Unassembled WGS sequence"/>
</dbReference>
<evidence type="ECO:0000256" key="11">
    <source>
        <dbReference type="ARBA" id="ARBA00030945"/>
    </source>
</evidence>
<evidence type="ECO:0000256" key="13">
    <source>
        <dbReference type="RuleBase" id="RU003322"/>
    </source>
</evidence>
<keyword evidence="9" id="KW-0143">Chaperone</keyword>
<dbReference type="InterPro" id="IPR018181">
    <property type="entry name" value="Heat_shock_70_CS"/>
</dbReference>